<evidence type="ECO:0000256" key="2">
    <source>
        <dbReference type="ARBA" id="ARBA00023015"/>
    </source>
</evidence>
<feature type="domain" description="HTH lysR-type" evidence="5">
    <location>
        <begin position="1"/>
        <end position="58"/>
    </location>
</feature>
<evidence type="ECO:0000259" key="5">
    <source>
        <dbReference type="PROSITE" id="PS50931"/>
    </source>
</evidence>
<dbReference type="RefSeq" id="WP_284482005.1">
    <property type="nucleotide sequence ID" value="NZ_JASNJD010000012.1"/>
</dbReference>
<organism evidence="6 7">
    <name type="scientific">Pseudodonghicola flavimaris</name>
    <dbReference type="NCBI Taxonomy" id="3050036"/>
    <lineage>
        <taxon>Bacteria</taxon>
        <taxon>Pseudomonadati</taxon>
        <taxon>Pseudomonadota</taxon>
        <taxon>Alphaproteobacteria</taxon>
        <taxon>Rhodobacterales</taxon>
        <taxon>Paracoccaceae</taxon>
        <taxon>Pseudodonghicola</taxon>
    </lineage>
</organism>
<dbReference type="SUPFAM" id="SSF53850">
    <property type="entry name" value="Periplasmic binding protein-like II"/>
    <property type="match status" value="1"/>
</dbReference>
<dbReference type="Pfam" id="PF03466">
    <property type="entry name" value="LysR_substrate"/>
    <property type="match status" value="1"/>
</dbReference>
<reference evidence="6 7" key="1">
    <citation type="submission" date="2023-05" db="EMBL/GenBank/DDBJ databases">
        <title>Pseudodonghicola sp. nov.</title>
        <authorList>
            <person name="Huang J."/>
        </authorList>
    </citation>
    <scope>NUCLEOTIDE SEQUENCE [LARGE SCALE GENOMIC DNA]</scope>
    <source>
        <strain evidence="6 7">IC7</strain>
    </source>
</reference>
<dbReference type="InterPro" id="IPR000847">
    <property type="entry name" value="LysR_HTH_N"/>
</dbReference>
<dbReference type="SUPFAM" id="SSF46785">
    <property type="entry name" value="Winged helix' DNA-binding domain"/>
    <property type="match status" value="1"/>
</dbReference>
<accession>A0ABT7F3M1</accession>
<dbReference type="PANTHER" id="PTHR30126">
    <property type="entry name" value="HTH-TYPE TRANSCRIPTIONAL REGULATOR"/>
    <property type="match status" value="1"/>
</dbReference>
<dbReference type="InterPro" id="IPR036388">
    <property type="entry name" value="WH-like_DNA-bd_sf"/>
</dbReference>
<dbReference type="PROSITE" id="PS50931">
    <property type="entry name" value="HTH_LYSR"/>
    <property type="match status" value="1"/>
</dbReference>
<sequence>MNVRFVRSFVATADLGSFAKAADALLSTQATVASRIAKLEEELGVVLFHREGSHLRLTDEGANTLVAARKLLDAAGELVSAASSGPRADGVLRIAWTDYISFMLTPSFLGSMAASHPTLSFELLTGSSVDVIDLLQEGRIDLGILVGAEPKPHIHCRHLMDLKMRWIAAPELLEGSVDSGLDAMSDRPVISYPRGTLPAQDIERQLQKAGIRPARLLWLDNVAAVIGSTIAGQGISLLPPHLVRGEIADGRLVVMEAPPAVPKLVFHAHYRVGLNETICHYVCDEIIRLIGETGA</sequence>
<comment type="similarity">
    <text evidence="1">Belongs to the LysR transcriptional regulatory family.</text>
</comment>
<dbReference type="PANTHER" id="PTHR30126:SF77">
    <property type="entry name" value="TRANSCRIPTIONAL REGULATORY PROTEIN"/>
    <property type="match status" value="1"/>
</dbReference>
<dbReference type="Proteomes" id="UP001243757">
    <property type="component" value="Unassembled WGS sequence"/>
</dbReference>
<dbReference type="Pfam" id="PF00126">
    <property type="entry name" value="HTH_1"/>
    <property type="match status" value="1"/>
</dbReference>
<dbReference type="InterPro" id="IPR005119">
    <property type="entry name" value="LysR_subst-bd"/>
</dbReference>
<evidence type="ECO:0000313" key="6">
    <source>
        <dbReference type="EMBL" id="MDK3019204.1"/>
    </source>
</evidence>
<evidence type="ECO:0000256" key="1">
    <source>
        <dbReference type="ARBA" id="ARBA00009437"/>
    </source>
</evidence>
<keyword evidence="3" id="KW-0238">DNA-binding</keyword>
<evidence type="ECO:0000313" key="7">
    <source>
        <dbReference type="Proteomes" id="UP001243757"/>
    </source>
</evidence>
<dbReference type="CDD" id="cd05466">
    <property type="entry name" value="PBP2_LTTR_substrate"/>
    <property type="match status" value="1"/>
</dbReference>
<proteinExistence type="inferred from homology"/>
<keyword evidence="7" id="KW-1185">Reference proteome</keyword>
<dbReference type="Gene3D" id="3.40.190.10">
    <property type="entry name" value="Periplasmic binding protein-like II"/>
    <property type="match status" value="2"/>
</dbReference>
<evidence type="ECO:0000256" key="4">
    <source>
        <dbReference type="ARBA" id="ARBA00023163"/>
    </source>
</evidence>
<dbReference type="PRINTS" id="PR00039">
    <property type="entry name" value="HTHLYSR"/>
</dbReference>
<dbReference type="Gene3D" id="1.10.10.10">
    <property type="entry name" value="Winged helix-like DNA-binding domain superfamily/Winged helix DNA-binding domain"/>
    <property type="match status" value="1"/>
</dbReference>
<name>A0ABT7F3M1_9RHOB</name>
<comment type="caution">
    <text evidence="6">The sequence shown here is derived from an EMBL/GenBank/DDBJ whole genome shotgun (WGS) entry which is preliminary data.</text>
</comment>
<dbReference type="InterPro" id="IPR036390">
    <property type="entry name" value="WH_DNA-bd_sf"/>
</dbReference>
<protein>
    <submittedName>
        <fullName evidence="6">LysR family transcriptional regulator</fullName>
    </submittedName>
</protein>
<gene>
    <name evidence="6" type="ORF">QO033_16110</name>
</gene>
<dbReference type="EMBL" id="JASNJD010000012">
    <property type="protein sequence ID" value="MDK3019204.1"/>
    <property type="molecule type" value="Genomic_DNA"/>
</dbReference>
<evidence type="ECO:0000256" key="3">
    <source>
        <dbReference type="ARBA" id="ARBA00023125"/>
    </source>
</evidence>
<keyword evidence="4" id="KW-0804">Transcription</keyword>
<keyword evidence="2" id="KW-0805">Transcription regulation</keyword>